<dbReference type="InterPro" id="IPR000600">
    <property type="entry name" value="ROK"/>
</dbReference>
<dbReference type="RefSeq" id="WP_310361343.1">
    <property type="nucleotide sequence ID" value="NZ_JAVDYB010000001.1"/>
</dbReference>
<dbReference type="EC" id="2.7.1.2" evidence="2"/>
<sequence>MTTSVPGPVLAIDVGGTKLAAAVVDPDGTLRDRAVVPTPASDDPDKVGGALVTLAHQVAAAGPAPALRGIGVGSAGPLDPYAGTVSPVNIGAWRGYRILDALRDVLPGRPAYLGGDGQCMALGEYRWGGYTSAAFLGIVVSTGVGGGLVLDGRVYQGPTGNAGHIGHIPVSLDGPDCPCGGRGCVEVLGSGTSIVRWALANGWQPTQPTPDARLLAADARAGHPVALEAFQRSGRAVGAGIVATAGLFDLDDVVIGGGVANVGDLLFEPVDAAISALAGLAYIKRVRVHRSTLGGDAGLLGAAALVMSHL</sequence>
<protein>
    <submittedName>
        <fullName evidence="2">Glucokinase</fullName>
        <ecNumber evidence="2">2.7.1.2</ecNumber>
    </submittedName>
</protein>
<dbReference type="Proteomes" id="UP001183643">
    <property type="component" value="Unassembled WGS sequence"/>
</dbReference>
<evidence type="ECO:0000313" key="2">
    <source>
        <dbReference type="EMBL" id="MDR7273228.1"/>
    </source>
</evidence>
<name>A0AAE3YJ96_9ACTN</name>
<organism evidence="2 3">
    <name type="scientific">Catenuloplanes atrovinosus</name>
    <dbReference type="NCBI Taxonomy" id="137266"/>
    <lineage>
        <taxon>Bacteria</taxon>
        <taxon>Bacillati</taxon>
        <taxon>Actinomycetota</taxon>
        <taxon>Actinomycetes</taxon>
        <taxon>Micromonosporales</taxon>
        <taxon>Micromonosporaceae</taxon>
        <taxon>Catenuloplanes</taxon>
    </lineage>
</organism>
<evidence type="ECO:0000313" key="3">
    <source>
        <dbReference type="Proteomes" id="UP001183643"/>
    </source>
</evidence>
<dbReference type="PROSITE" id="PS01125">
    <property type="entry name" value="ROK"/>
    <property type="match status" value="1"/>
</dbReference>
<dbReference type="PANTHER" id="PTHR18964:SF169">
    <property type="entry name" value="N-ACETYLMANNOSAMINE KINASE"/>
    <property type="match status" value="1"/>
</dbReference>
<dbReference type="EMBL" id="JAVDYB010000001">
    <property type="protein sequence ID" value="MDR7273228.1"/>
    <property type="molecule type" value="Genomic_DNA"/>
</dbReference>
<comment type="caution">
    <text evidence="2">The sequence shown here is derived from an EMBL/GenBank/DDBJ whole genome shotgun (WGS) entry which is preliminary data.</text>
</comment>
<dbReference type="AlphaFoldDB" id="A0AAE3YJ96"/>
<comment type="similarity">
    <text evidence="1">Belongs to the ROK (NagC/XylR) family.</text>
</comment>
<dbReference type="InterPro" id="IPR049874">
    <property type="entry name" value="ROK_cs"/>
</dbReference>
<dbReference type="InterPro" id="IPR043129">
    <property type="entry name" value="ATPase_NBD"/>
</dbReference>
<dbReference type="GO" id="GO:0004340">
    <property type="term" value="F:glucokinase activity"/>
    <property type="evidence" value="ECO:0007669"/>
    <property type="project" value="UniProtKB-EC"/>
</dbReference>
<proteinExistence type="inferred from homology"/>
<gene>
    <name evidence="2" type="ORF">J2S41_000006</name>
</gene>
<dbReference type="SUPFAM" id="SSF53067">
    <property type="entry name" value="Actin-like ATPase domain"/>
    <property type="match status" value="1"/>
</dbReference>
<evidence type="ECO:0000256" key="1">
    <source>
        <dbReference type="ARBA" id="ARBA00006479"/>
    </source>
</evidence>
<keyword evidence="3" id="KW-1185">Reference proteome</keyword>
<keyword evidence="2" id="KW-0808">Transferase</keyword>
<reference evidence="2" key="1">
    <citation type="submission" date="2023-07" db="EMBL/GenBank/DDBJ databases">
        <title>Sequencing the genomes of 1000 actinobacteria strains.</title>
        <authorList>
            <person name="Klenk H.-P."/>
        </authorList>
    </citation>
    <scope>NUCLEOTIDE SEQUENCE</scope>
    <source>
        <strain evidence="2">DSM 44707</strain>
    </source>
</reference>
<accession>A0AAE3YJ96</accession>
<dbReference type="Gene3D" id="3.30.420.40">
    <property type="match status" value="2"/>
</dbReference>
<dbReference type="PANTHER" id="PTHR18964">
    <property type="entry name" value="ROK (REPRESSOR, ORF, KINASE) FAMILY"/>
    <property type="match status" value="1"/>
</dbReference>
<dbReference type="Pfam" id="PF00480">
    <property type="entry name" value="ROK"/>
    <property type="match status" value="1"/>
</dbReference>